<dbReference type="HOGENOM" id="CLU_2402838_0_0_1"/>
<keyword evidence="3" id="KW-1185">Reference proteome</keyword>
<dbReference type="AlphaFoldDB" id="A0A0D9XY21"/>
<reference evidence="2" key="3">
    <citation type="submission" date="2015-04" db="UniProtKB">
        <authorList>
            <consortium name="EnsemblPlants"/>
        </authorList>
    </citation>
    <scope>IDENTIFICATION</scope>
</reference>
<name>A0A0D9XY21_9ORYZ</name>
<protein>
    <submittedName>
        <fullName evidence="2">Uncharacterized protein</fullName>
    </submittedName>
</protein>
<feature type="region of interest" description="Disordered" evidence="1">
    <location>
        <begin position="1"/>
        <end position="38"/>
    </location>
</feature>
<feature type="compositionally biased region" description="Low complexity" evidence="1">
    <location>
        <begin position="1"/>
        <end position="11"/>
    </location>
</feature>
<dbReference type="EnsemblPlants" id="LPERR12G06080.1">
    <property type="protein sequence ID" value="LPERR12G06080.1"/>
    <property type="gene ID" value="LPERR12G06080"/>
</dbReference>
<evidence type="ECO:0000256" key="1">
    <source>
        <dbReference type="SAM" id="MobiDB-lite"/>
    </source>
</evidence>
<reference evidence="3" key="2">
    <citation type="submission" date="2013-12" db="EMBL/GenBank/DDBJ databases">
        <authorList>
            <person name="Yu Y."/>
            <person name="Lee S."/>
            <person name="de Baynast K."/>
            <person name="Wissotski M."/>
            <person name="Liu L."/>
            <person name="Talag J."/>
            <person name="Goicoechea J."/>
            <person name="Angelova A."/>
            <person name="Jetty R."/>
            <person name="Kudrna D."/>
            <person name="Golser W."/>
            <person name="Rivera L."/>
            <person name="Zhang J."/>
            <person name="Wing R."/>
        </authorList>
    </citation>
    <scope>NUCLEOTIDE SEQUENCE</scope>
</reference>
<reference evidence="2 3" key="1">
    <citation type="submission" date="2012-08" db="EMBL/GenBank/DDBJ databases">
        <title>Oryza genome evolution.</title>
        <authorList>
            <person name="Wing R.A."/>
        </authorList>
    </citation>
    <scope>NUCLEOTIDE SEQUENCE</scope>
</reference>
<evidence type="ECO:0000313" key="2">
    <source>
        <dbReference type="EnsemblPlants" id="LPERR12G06080.1"/>
    </source>
</evidence>
<dbReference type="Gramene" id="LPERR12G06080.1">
    <property type="protein sequence ID" value="LPERR12G06080.1"/>
    <property type="gene ID" value="LPERR12G06080"/>
</dbReference>
<organism evidence="2 3">
    <name type="scientific">Leersia perrieri</name>
    <dbReference type="NCBI Taxonomy" id="77586"/>
    <lineage>
        <taxon>Eukaryota</taxon>
        <taxon>Viridiplantae</taxon>
        <taxon>Streptophyta</taxon>
        <taxon>Embryophyta</taxon>
        <taxon>Tracheophyta</taxon>
        <taxon>Spermatophyta</taxon>
        <taxon>Magnoliopsida</taxon>
        <taxon>Liliopsida</taxon>
        <taxon>Poales</taxon>
        <taxon>Poaceae</taxon>
        <taxon>BOP clade</taxon>
        <taxon>Oryzoideae</taxon>
        <taxon>Oryzeae</taxon>
        <taxon>Oryzinae</taxon>
        <taxon>Leersia</taxon>
    </lineage>
</organism>
<sequence length="93" mass="10377">MSSTARPSSRGSGSGGSKVRDDQIWPTSKWIGGEGREGEARSQRLVVFPSPVSPPAHHWCGIDDSLRSSWEAGLKVCVYELTMEDRRQERKQF</sequence>
<proteinExistence type="predicted"/>
<accession>A0A0D9XY21</accession>
<dbReference type="Proteomes" id="UP000032180">
    <property type="component" value="Chromosome 12"/>
</dbReference>
<evidence type="ECO:0000313" key="3">
    <source>
        <dbReference type="Proteomes" id="UP000032180"/>
    </source>
</evidence>